<dbReference type="SUPFAM" id="SSF56784">
    <property type="entry name" value="HAD-like"/>
    <property type="match status" value="1"/>
</dbReference>
<dbReference type="PANTHER" id="PTHR43434">
    <property type="entry name" value="PHOSPHOGLYCOLATE PHOSPHATASE"/>
    <property type="match status" value="1"/>
</dbReference>
<dbReference type="GO" id="GO:0006281">
    <property type="term" value="P:DNA repair"/>
    <property type="evidence" value="ECO:0007669"/>
    <property type="project" value="TreeGrafter"/>
</dbReference>
<comment type="pathway">
    <text evidence="2">Organic acid metabolism; glycolate biosynthesis; glycolate from 2-phosphoglycolate: step 1/1.</text>
</comment>
<dbReference type="Pfam" id="PF13419">
    <property type="entry name" value="HAD_2"/>
    <property type="match status" value="1"/>
</dbReference>
<dbReference type="AlphaFoldDB" id="A0AB36ZWC4"/>
<evidence type="ECO:0000313" key="6">
    <source>
        <dbReference type="Proteomes" id="UP000239861"/>
    </source>
</evidence>
<comment type="catalytic activity">
    <reaction evidence="1">
        <text>2-phosphoglycolate + H2O = glycolate + phosphate</text>
        <dbReference type="Rhea" id="RHEA:14369"/>
        <dbReference type="ChEBI" id="CHEBI:15377"/>
        <dbReference type="ChEBI" id="CHEBI:29805"/>
        <dbReference type="ChEBI" id="CHEBI:43474"/>
        <dbReference type="ChEBI" id="CHEBI:58033"/>
        <dbReference type="EC" id="3.1.3.18"/>
    </reaction>
</comment>
<reference evidence="5 6" key="1">
    <citation type="submission" date="2018-02" db="EMBL/GenBank/DDBJ databases">
        <title>Subsurface microbial communities from deep shales in Ohio and West Virginia, USA.</title>
        <authorList>
            <person name="Wrighton K."/>
        </authorList>
    </citation>
    <scope>NUCLEOTIDE SEQUENCE [LARGE SCALE GENOMIC DNA]</scope>
    <source>
        <strain evidence="5 6">MARC-MIP3H16</strain>
    </source>
</reference>
<evidence type="ECO:0000256" key="1">
    <source>
        <dbReference type="ARBA" id="ARBA00000830"/>
    </source>
</evidence>
<dbReference type="Gene3D" id="3.40.50.1000">
    <property type="entry name" value="HAD superfamily/HAD-like"/>
    <property type="match status" value="1"/>
</dbReference>
<dbReference type="Proteomes" id="UP000239861">
    <property type="component" value="Unassembled WGS sequence"/>
</dbReference>
<evidence type="ECO:0000256" key="3">
    <source>
        <dbReference type="ARBA" id="ARBA00006171"/>
    </source>
</evidence>
<sequence length="208" mass="24612">MIKNIIFDFDGVIIDSMPIRDMGFREIFKKYKKHSIDKFLIYHNENGGLSRFVKIRYFFENIIEKSISEEEVLLLSKHFSEIMKKKLINKNYLINDSLVFIKENYKKYNFHIASGSENIELNYLCKKLDIEKYFLTISGSPTHKNQIVETILSNNSYQKDETILIGDSINDFQAAKKNKISFYGYNNIELKDKDKYINSFSKDIFCEI</sequence>
<dbReference type="InterPro" id="IPR041492">
    <property type="entry name" value="HAD_2"/>
</dbReference>
<dbReference type="GO" id="GO:0005829">
    <property type="term" value="C:cytosol"/>
    <property type="evidence" value="ECO:0007669"/>
    <property type="project" value="TreeGrafter"/>
</dbReference>
<organism evidence="5 6">
    <name type="scientific">Malaciobacter marinus</name>
    <dbReference type="NCBI Taxonomy" id="505249"/>
    <lineage>
        <taxon>Bacteria</taxon>
        <taxon>Pseudomonadati</taxon>
        <taxon>Campylobacterota</taxon>
        <taxon>Epsilonproteobacteria</taxon>
        <taxon>Campylobacterales</taxon>
        <taxon>Arcobacteraceae</taxon>
        <taxon>Malaciobacter</taxon>
    </lineage>
</organism>
<accession>A0AB36ZWC4</accession>
<dbReference type="SFLD" id="SFLDS00003">
    <property type="entry name" value="Haloacid_Dehalogenase"/>
    <property type="match status" value="1"/>
</dbReference>
<dbReference type="RefSeq" id="WP_079580082.1">
    <property type="nucleotide sequence ID" value="NZ_FUYO01000034.1"/>
</dbReference>
<dbReference type="InterPro" id="IPR023214">
    <property type="entry name" value="HAD_sf"/>
</dbReference>
<gene>
    <name evidence="5" type="ORF">B0F89_13830</name>
</gene>
<keyword evidence="5" id="KW-0378">Hydrolase</keyword>
<dbReference type="GO" id="GO:0008967">
    <property type="term" value="F:phosphoglycolate phosphatase activity"/>
    <property type="evidence" value="ECO:0007669"/>
    <property type="project" value="UniProtKB-EC"/>
</dbReference>
<proteinExistence type="inferred from homology"/>
<dbReference type="InterPro" id="IPR023198">
    <property type="entry name" value="PGP-like_dom2"/>
</dbReference>
<dbReference type="EMBL" id="PTIW01000038">
    <property type="protein sequence ID" value="PPK58429.1"/>
    <property type="molecule type" value="Genomic_DNA"/>
</dbReference>
<dbReference type="PANTHER" id="PTHR43434:SF1">
    <property type="entry name" value="PHOSPHOGLYCOLATE PHOSPHATASE"/>
    <property type="match status" value="1"/>
</dbReference>
<name>A0AB36ZWC4_9BACT</name>
<protein>
    <recommendedName>
        <fullName evidence="4">phosphoglycolate phosphatase</fullName>
        <ecNumber evidence="4">3.1.3.18</ecNumber>
    </recommendedName>
</protein>
<comment type="caution">
    <text evidence="5">The sequence shown here is derived from an EMBL/GenBank/DDBJ whole genome shotgun (WGS) entry which is preliminary data.</text>
</comment>
<comment type="similarity">
    <text evidence="3">Belongs to the HAD-like hydrolase superfamily. CbbY/CbbZ/Gph/YieH family.</text>
</comment>
<dbReference type="Gene3D" id="1.10.150.240">
    <property type="entry name" value="Putative phosphatase, domain 2"/>
    <property type="match status" value="1"/>
</dbReference>
<evidence type="ECO:0000256" key="2">
    <source>
        <dbReference type="ARBA" id="ARBA00004818"/>
    </source>
</evidence>
<dbReference type="InterPro" id="IPR036412">
    <property type="entry name" value="HAD-like_sf"/>
</dbReference>
<dbReference type="EC" id="3.1.3.18" evidence="4"/>
<evidence type="ECO:0000313" key="5">
    <source>
        <dbReference type="EMBL" id="PPK58429.1"/>
    </source>
</evidence>
<dbReference type="InterPro" id="IPR050155">
    <property type="entry name" value="HAD-like_hydrolase_sf"/>
</dbReference>
<evidence type="ECO:0000256" key="4">
    <source>
        <dbReference type="ARBA" id="ARBA00013078"/>
    </source>
</evidence>
<dbReference type="SFLD" id="SFLDG01129">
    <property type="entry name" value="C1.5:_HAD__Beta-PGM__Phosphata"/>
    <property type="match status" value="1"/>
</dbReference>